<dbReference type="SUPFAM" id="SSF53448">
    <property type="entry name" value="Nucleotide-diphospho-sugar transferases"/>
    <property type="match status" value="1"/>
</dbReference>
<protein>
    <submittedName>
        <fullName evidence="1">Glycosyltransferase</fullName>
    </submittedName>
</protein>
<dbReference type="Pfam" id="PF13641">
    <property type="entry name" value="Glyco_tranf_2_3"/>
    <property type="match status" value="1"/>
</dbReference>
<evidence type="ECO:0000313" key="2">
    <source>
        <dbReference type="Proteomes" id="UP000664779"/>
    </source>
</evidence>
<dbReference type="PANTHER" id="PTHR43179:SF7">
    <property type="entry name" value="RHAMNOSYLTRANSFERASE WBBL"/>
    <property type="match status" value="1"/>
</dbReference>
<dbReference type="InterPro" id="IPR029044">
    <property type="entry name" value="Nucleotide-diphossugar_trans"/>
</dbReference>
<organism evidence="1 2">
    <name type="scientific">Roseibium limicola</name>
    <dbReference type="NCBI Taxonomy" id="2816037"/>
    <lineage>
        <taxon>Bacteria</taxon>
        <taxon>Pseudomonadati</taxon>
        <taxon>Pseudomonadota</taxon>
        <taxon>Alphaproteobacteria</taxon>
        <taxon>Hyphomicrobiales</taxon>
        <taxon>Stappiaceae</taxon>
        <taxon>Roseibium</taxon>
    </lineage>
</organism>
<name>A0A939JAD2_9HYPH</name>
<keyword evidence="2" id="KW-1185">Reference proteome</keyword>
<accession>A0A939JAD2</accession>
<reference evidence="1" key="1">
    <citation type="submission" date="2021-03" db="EMBL/GenBank/DDBJ databases">
        <title>Roseibium sp. CAU 1637 isolated from Incheon.</title>
        <authorList>
            <person name="Kim W."/>
        </authorList>
    </citation>
    <scope>NUCLEOTIDE SEQUENCE</scope>
    <source>
        <strain evidence="1">CAU 1637</strain>
    </source>
</reference>
<dbReference type="Proteomes" id="UP000664779">
    <property type="component" value="Unassembled WGS sequence"/>
</dbReference>
<sequence>MRQLCKKLSFAGFRRRVSSAIERAAPVGSKAGGPVLTIVTPNPEAIVDAASALQVLQGNGLTLEVLHQASGYFVAYVRQGDRLPAQATSAILHALTEATPDAALIYGDAIQIDHQGRPQKPLLKPAFDPLLFRSIDYLSDLAIFPRDRLIPCLAGSPPGSGASITALLDLYLQHYDETNVYHLPVPLIETPHAPHLRAFPTSAEKTAPAAPGLPPVTVLIPSRNGFDLISRTLQGVLEETDYPDLRVHVVDNGSTDQRVHDLYEYHVTRHSGFSYEINQEAFNFSRSVNRGLARFDTGAVLLLNNDIEVITDQWLKQMVACLDIEKTGIVGAKLLYPDDRLQHAGVTIGTGGLASHCYYKRPRDTAGRFGRLRVPHSSICVTGAVMLISEDCRKAVGPWDEENFAIAYNDVDYCLRAYKAGFRTVWTPHAELYHHESVTRGMDRSRARAQQFQREKAALKRLHETEAFEDPTSSPWLSKQAGHFLFRRRSALPGLRNWWDQT</sequence>
<dbReference type="EMBL" id="JAFLNF010000007">
    <property type="protein sequence ID" value="MBO0346824.1"/>
    <property type="molecule type" value="Genomic_DNA"/>
</dbReference>
<dbReference type="AlphaFoldDB" id="A0A939JAD2"/>
<dbReference type="RefSeq" id="WP_206942983.1">
    <property type="nucleotide sequence ID" value="NZ_JAFLNF010000007.1"/>
</dbReference>
<dbReference type="PANTHER" id="PTHR43179">
    <property type="entry name" value="RHAMNOSYLTRANSFERASE WBBL"/>
    <property type="match status" value="1"/>
</dbReference>
<evidence type="ECO:0000313" key="1">
    <source>
        <dbReference type="EMBL" id="MBO0346824.1"/>
    </source>
</evidence>
<comment type="caution">
    <text evidence="1">The sequence shown here is derived from an EMBL/GenBank/DDBJ whole genome shotgun (WGS) entry which is preliminary data.</text>
</comment>
<gene>
    <name evidence="1" type="ORF">J0X15_16475</name>
</gene>
<dbReference type="Gene3D" id="3.90.550.10">
    <property type="entry name" value="Spore Coat Polysaccharide Biosynthesis Protein SpsA, Chain A"/>
    <property type="match status" value="1"/>
</dbReference>
<proteinExistence type="predicted"/>